<dbReference type="GO" id="GO:1990529">
    <property type="term" value="C:glycosylphosphatidylinositol-mannosyltransferase I complex"/>
    <property type="evidence" value="ECO:0007669"/>
    <property type="project" value="TreeGrafter"/>
</dbReference>
<evidence type="ECO:0000256" key="7">
    <source>
        <dbReference type="ARBA" id="ARBA00022824"/>
    </source>
</evidence>
<sequence length="497" mass="54650">MRERVTFVHAPDADVDPEAINVQPAGLFGPSVDAVRQDRLTFGLDEVPVELASLLRGHRAVHLRWTSPRKYDTLEPFGSRQSPGLHVSYTPAAPGVNDFSKLCEFLQKMGPVDCMAQEAFTAADTHQHALPGSMFFHHQLEDLSTFVTIGLREICPELDSVCLSRLRSLHTAASLDISFDSADQALKIAAFWPLREHSLIVDASSTRRTEVGIFTKGSPPNLRPHEVGLGGVLNVLGEQKAPSHVLFAAPSRHRLSGALFSSEFLKPAGLHPTLQLKLSTNKPPVDNSDCAPYAYLTLPKTIFADRYQFEDKLFLASKNLTASRYTTLPVDLEAPGYTTTTWGSNVLLELAPPEPSKEQAWTVQLPLHLRYLKPTASGYARVEVPYPAVFWACESGGEGDFSTNPFDRRHLGYDELFSSETTFWHAAPRPEVGNRIMSAISVPVVKEEGAAWVHLGTTAAVSLGFAWVTWKLLTAWIGSTAQGGKRERETSGQKKAK</sequence>
<dbReference type="PANTHER" id="PTHR28533">
    <property type="entry name" value="PROTEIN PBN1"/>
    <property type="match status" value="1"/>
</dbReference>
<organism evidence="12 13">
    <name type="scientific">Ophiocordyceps sinensis</name>
    <dbReference type="NCBI Taxonomy" id="72228"/>
    <lineage>
        <taxon>Eukaryota</taxon>
        <taxon>Fungi</taxon>
        <taxon>Dikarya</taxon>
        <taxon>Ascomycota</taxon>
        <taxon>Pezizomycotina</taxon>
        <taxon>Sordariomycetes</taxon>
        <taxon>Hypocreomycetidae</taxon>
        <taxon>Hypocreales</taxon>
        <taxon>Ophiocordycipitaceae</taxon>
        <taxon>Ophiocordyceps</taxon>
    </lineage>
</organism>
<evidence type="ECO:0000256" key="3">
    <source>
        <dbReference type="ARBA" id="ARBA00010345"/>
    </source>
</evidence>
<evidence type="ECO:0000256" key="1">
    <source>
        <dbReference type="ARBA" id="ARBA00004643"/>
    </source>
</evidence>
<dbReference type="Pfam" id="PF08320">
    <property type="entry name" value="PIG-X"/>
    <property type="match status" value="1"/>
</dbReference>
<dbReference type="Proteomes" id="UP000557566">
    <property type="component" value="Unassembled WGS sequence"/>
</dbReference>
<comment type="similarity">
    <text evidence="3 11">Belongs to the PIGX family.</text>
</comment>
<evidence type="ECO:0000256" key="4">
    <source>
        <dbReference type="ARBA" id="ARBA00020410"/>
    </source>
</evidence>
<dbReference type="UniPathway" id="UPA00196"/>
<evidence type="ECO:0000313" key="13">
    <source>
        <dbReference type="Proteomes" id="UP000557566"/>
    </source>
</evidence>
<keyword evidence="5 11" id="KW-0337">GPI-anchor biosynthesis</keyword>
<protein>
    <recommendedName>
        <fullName evidence="4 11">Protein PBN1</fullName>
    </recommendedName>
</protein>
<accession>A0A8H4PTT4</accession>
<dbReference type="InterPro" id="IPR042322">
    <property type="entry name" value="Pbn1"/>
</dbReference>
<proteinExistence type="inferred from homology"/>
<comment type="subcellular location">
    <subcellularLocation>
        <location evidence="11">Endoplasmic reticulum membrane</location>
        <topology evidence="11">Single-pass membrane protein</topology>
    </subcellularLocation>
    <subcellularLocation>
        <location evidence="1">Endoplasmic reticulum membrane</location>
        <topology evidence="1">Single-pass type III membrane protein</topology>
    </subcellularLocation>
</comment>
<evidence type="ECO:0000256" key="10">
    <source>
        <dbReference type="ARBA" id="ARBA00023180"/>
    </source>
</evidence>
<evidence type="ECO:0000313" key="12">
    <source>
        <dbReference type="EMBL" id="KAF4510356.1"/>
    </source>
</evidence>
<comment type="pathway">
    <text evidence="2 11">Glycolipid biosynthesis; glycosylphosphatidylinositol-anchor biosynthesis.</text>
</comment>
<dbReference type="GO" id="GO:0005789">
    <property type="term" value="C:endoplasmic reticulum membrane"/>
    <property type="evidence" value="ECO:0007669"/>
    <property type="project" value="UniProtKB-SubCell"/>
</dbReference>
<evidence type="ECO:0000256" key="5">
    <source>
        <dbReference type="ARBA" id="ARBA00022502"/>
    </source>
</evidence>
<reference evidence="12 13" key="1">
    <citation type="journal article" date="2020" name="Genome Biol. Evol.">
        <title>A new high-quality draft genome assembly of the Chinese cordyceps Ophiocordyceps sinensis.</title>
        <authorList>
            <person name="Shu R."/>
            <person name="Zhang J."/>
            <person name="Meng Q."/>
            <person name="Zhang H."/>
            <person name="Zhou G."/>
            <person name="Li M."/>
            <person name="Wu P."/>
            <person name="Zhao Y."/>
            <person name="Chen C."/>
            <person name="Qin Q."/>
        </authorList>
    </citation>
    <scope>NUCLEOTIDE SEQUENCE [LARGE SCALE GENOMIC DNA]</scope>
    <source>
        <strain evidence="12 13">IOZ07</strain>
    </source>
</reference>
<dbReference type="EMBL" id="JAAVMX010000003">
    <property type="protein sequence ID" value="KAF4510356.1"/>
    <property type="molecule type" value="Genomic_DNA"/>
</dbReference>
<keyword evidence="6" id="KW-0812">Transmembrane</keyword>
<evidence type="ECO:0000256" key="6">
    <source>
        <dbReference type="ARBA" id="ARBA00022692"/>
    </source>
</evidence>
<dbReference type="GO" id="GO:0006506">
    <property type="term" value="P:GPI anchor biosynthetic process"/>
    <property type="evidence" value="ECO:0007669"/>
    <property type="project" value="UniProtKB-UniPathway"/>
</dbReference>
<dbReference type="InterPro" id="IPR013233">
    <property type="entry name" value="PIG-X/PBN1"/>
</dbReference>
<keyword evidence="7 11" id="KW-0256">Endoplasmic reticulum</keyword>
<dbReference type="OrthoDB" id="5546453at2759"/>
<comment type="function">
    <text evidence="11">Required for proper folding and/or the stability of a subset of proteins in the endoplasmic reticulum. Component of glycosylphosphatidylinositol-mannosyltransferase 1 which transfers the first of the 4 mannoses in the GPI-anchor precursors during GPI-anchor biosynthesis. Probably acts by stabilizing the mannosyltransferase GPI14.</text>
</comment>
<dbReference type="AlphaFoldDB" id="A0A8H4PTT4"/>
<name>A0A8H4PTT4_9HYPO</name>
<dbReference type="PANTHER" id="PTHR28533:SF1">
    <property type="entry name" value="PROTEIN PBN1"/>
    <property type="match status" value="1"/>
</dbReference>
<evidence type="ECO:0000256" key="9">
    <source>
        <dbReference type="ARBA" id="ARBA00023136"/>
    </source>
</evidence>
<keyword evidence="9" id="KW-0472">Membrane</keyword>
<evidence type="ECO:0000256" key="2">
    <source>
        <dbReference type="ARBA" id="ARBA00004687"/>
    </source>
</evidence>
<gene>
    <name evidence="12" type="ORF">G6O67_002247</name>
</gene>
<keyword evidence="10" id="KW-0325">Glycoprotein</keyword>
<evidence type="ECO:0000256" key="11">
    <source>
        <dbReference type="RuleBase" id="RU366056"/>
    </source>
</evidence>
<comment type="caution">
    <text evidence="12">The sequence shown here is derived from an EMBL/GenBank/DDBJ whole genome shotgun (WGS) entry which is preliminary data.</text>
</comment>
<keyword evidence="13" id="KW-1185">Reference proteome</keyword>
<keyword evidence="8" id="KW-1133">Transmembrane helix</keyword>
<evidence type="ECO:0000256" key="8">
    <source>
        <dbReference type="ARBA" id="ARBA00022989"/>
    </source>
</evidence>
<dbReference type="GO" id="GO:0000030">
    <property type="term" value="F:mannosyltransferase activity"/>
    <property type="evidence" value="ECO:0007669"/>
    <property type="project" value="TreeGrafter"/>
</dbReference>
<dbReference type="SMART" id="SM00780">
    <property type="entry name" value="PIG-X"/>
    <property type="match status" value="1"/>
</dbReference>